<sequence length="214" mass="24123">MSECTYGGVDEILYVALSKSTEDRQFLLETEATVLEFMQQTKSRRLLFPRQNAYRRLLLHRLADYYDLTHVVVGKQRDDIAYYKKEDVAGSGGAVMLLGDRVPLDADACEQQQPGVRILTNLILLQQQQEKSLLQQEQQQQQQEQEQPAQDAGACRVATDQRKTKTIEERQAEYERARAEIFQENTNGSAGDFAVPGTELCTADRSISAPSSSS</sequence>
<feature type="domain" description="R3H" evidence="3">
    <location>
        <begin position="24"/>
        <end position="87"/>
    </location>
</feature>
<dbReference type="InterPro" id="IPR036867">
    <property type="entry name" value="R3H_dom_sf"/>
</dbReference>
<organism evidence="5 6">
    <name type="scientific">Coemansia spiralis</name>
    <dbReference type="NCBI Taxonomy" id="417178"/>
    <lineage>
        <taxon>Eukaryota</taxon>
        <taxon>Fungi</taxon>
        <taxon>Fungi incertae sedis</taxon>
        <taxon>Zoopagomycota</taxon>
        <taxon>Kickxellomycotina</taxon>
        <taxon>Kickxellomycetes</taxon>
        <taxon>Kickxellales</taxon>
        <taxon>Kickxellaceae</taxon>
        <taxon>Coemansia</taxon>
    </lineage>
</organism>
<name>A0A9W8G3I1_9FUNG</name>
<dbReference type="SUPFAM" id="SSF82708">
    <property type="entry name" value="R3H domain"/>
    <property type="match status" value="1"/>
</dbReference>
<comment type="caution">
    <text evidence="5">The sequence shown here is derived from an EMBL/GenBank/DDBJ whole genome shotgun (WGS) entry which is preliminary data.</text>
</comment>
<keyword evidence="1" id="KW-0597">Phosphoprotein</keyword>
<dbReference type="GO" id="GO:0003676">
    <property type="term" value="F:nucleic acid binding"/>
    <property type="evidence" value="ECO:0007669"/>
    <property type="project" value="UniProtKB-UniRule"/>
</dbReference>
<dbReference type="PANTHER" id="PTHR15672:SF8">
    <property type="entry name" value="PROTEIN ENCORE"/>
    <property type="match status" value="1"/>
</dbReference>
<dbReference type="InterPro" id="IPR001374">
    <property type="entry name" value="R3H_dom"/>
</dbReference>
<gene>
    <name evidence="5" type="ORF">GGI25_005299</name>
</gene>
<dbReference type="PROSITE" id="PS51673">
    <property type="entry name" value="SUZ"/>
    <property type="match status" value="1"/>
</dbReference>
<dbReference type="InterPro" id="IPR051937">
    <property type="entry name" value="R3H_domain_containing"/>
</dbReference>
<dbReference type="OrthoDB" id="278430at2759"/>
<dbReference type="PROSITE" id="PS51061">
    <property type="entry name" value="R3H"/>
    <property type="match status" value="1"/>
</dbReference>
<evidence type="ECO:0000313" key="6">
    <source>
        <dbReference type="Proteomes" id="UP001151518"/>
    </source>
</evidence>
<proteinExistence type="predicted"/>
<dbReference type="CDD" id="cd02642">
    <property type="entry name" value="R3H_encore_like"/>
    <property type="match status" value="1"/>
</dbReference>
<reference evidence="5" key="1">
    <citation type="submission" date="2022-07" db="EMBL/GenBank/DDBJ databases">
        <title>Phylogenomic reconstructions and comparative analyses of Kickxellomycotina fungi.</title>
        <authorList>
            <person name="Reynolds N.K."/>
            <person name="Stajich J.E."/>
            <person name="Barry K."/>
            <person name="Grigoriev I.V."/>
            <person name="Crous P."/>
            <person name="Smith M.E."/>
        </authorList>
    </citation>
    <scope>NUCLEOTIDE SEQUENCE</scope>
    <source>
        <strain evidence="5">NRRL 3115</strain>
    </source>
</reference>
<dbReference type="InterPro" id="IPR024771">
    <property type="entry name" value="SUZ"/>
</dbReference>
<dbReference type="Pfam" id="PF01424">
    <property type="entry name" value="R3H"/>
    <property type="match status" value="1"/>
</dbReference>
<dbReference type="EMBL" id="JANBTW010000091">
    <property type="protein sequence ID" value="KAJ2671956.1"/>
    <property type="molecule type" value="Genomic_DNA"/>
</dbReference>
<evidence type="ECO:0000259" key="4">
    <source>
        <dbReference type="PROSITE" id="PS51673"/>
    </source>
</evidence>
<feature type="compositionally biased region" description="Basic and acidic residues" evidence="2">
    <location>
        <begin position="159"/>
        <end position="171"/>
    </location>
</feature>
<dbReference type="Gene3D" id="3.30.1370.50">
    <property type="entry name" value="R3H-like domain"/>
    <property type="match status" value="1"/>
</dbReference>
<accession>A0A9W8G3I1</accession>
<dbReference type="AlphaFoldDB" id="A0A9W8G3I1"/>
<dbReference type="SMART" id="SM00393">
    <property type="entry name" value="R3H"/>
    <property type="match status" value="1"/>
</dbReference>
<dbReference type="Pfam" id="PF12752">
    <property type="entry name" value="SUZ"/>
    <property type="match status" value="1"/>
</dbReference>
<evidence type="ECO:0008006" key="7">
    <source>
        <dbReference type="Google" id="ProtNLM"/>
    </source>
</evidence>
<dbReference type="PANTHER" id="PTHR15672">
    <property type="entry name" value="CAMP-REGULATED PHOSPHOPROTEIN 21 RELATED R3H DOMAIN CONTAINING PROTEIN"/>
    <property type="match status" value="1"/>
</dbReference>
<feature type="compositionally biased region" description="Low complexity" evidence="2">
    <location>
        <begin position="137"/>
        <end position="147"/>
    </location>
</feature>
<evidence type="ECO:0000259" key="3">
    <source>
        <dbReference type="PROSITE" id="PS51061"/>
    </source>
</evidence>
<feature type="domain" description="SUZ" evidence="4">
    <location>
        <begin position="112"/>
        <end position="186"/>
    </location>
</feature>
<evidence type="ECO:0000256" key="2">
    <source>
        <dbReference type="SAM" id="MobiDB-lite"/>
    </source>
</evidence>
<dbReference type="Proteomes" id="UP001151518">
    <property type="component" value="Unassembled WGS sequence"/>
</dbReference>
<feature type="region of interest" description="Disordered" evidence="2">
    <location>
        <begin position="137"/>
        <end position="171"/>
    </location>
</feature>
<evidence type="ECO:0000256" key="1">
    <source>
        <dbReference type="ARBA" id="ARBA00022553"/>
    </source>
</evidence>
<protein>
    <recommendedName>
        <fullName evidence="7">R3H domain-containing protein</fullName>
    </recommendedName>
</protein>
<evidence type="ECO:0000313" key="5">
    <source>
        <dbReference type="EMBL" id="KAJ2671956.1"/>
    </source>
</evidence>